<dbReference type="Proteomes" id="UP000722957">
    <property type="component" value="Unassembled WGS sequence"/>
</dbReference>
<dbReference type="RefSeq" id="WP_214655212.1">
    <property type="nucleotide sequence ID" value="NZ_RDOM01000434.1"/>
</dbReference>
<comment type="caution">
    <text evidence="1">The sequence shown here is derived from an EMBL/GenBank/DDBJ whole genome shotgun (WGS) entry which is preliminary data.</text>
</comment>
<dbReference type="AlphaFoldDB" id="A0ABD4KT87"/>
<name>A0ABD4KT87_VIBAN</name>
<reference evidence="1 2" key="1">
    <citation type="journal article" date="2021" name="PeerJ">
        <title>Analysis of 44 Vibrio anguillarum genomes reveals high genetic diversity.</title>
        <authorList>
            <person name="Hansen M.J."/>
            <person name="Dalsgaard I."/>
        </authorList>
    </citation>
    <scope>NUCLEOTIDE SEQUENCE [LARGE SCALE GENOMIC DNA]</scope>
    <source>
        <strain evidence="1 2">17-16730-2A</strain>
    </source>
</reference>
<gene>
    <name evidence="1" type="ORF">EAY07_22045</name>
</gene>
<proteinExistence type="predicted"/>
<organism evidence="1 2">
    <name type="scientific">Vibrio anguillarum</name>
    <name type="common">Listonella anguillarum</name>
    <dbReference type="NCBI Taxonomy" id="55601"/>
    <lineage>
        <taxon>Bacteria</taxon>
        <taxon>Pseudomonadati</taxon>
        <taxon>Pseudomonadota</taxon>
        <taxon>Gammaproteobacteria</taxon>
        <taxon>Vibrionales</taxon>
        <taxon>Vibrionaceae</taxon>
        <taxon>Vibrio</taxon>
    </lineage>
</organism>
<dbReference type="EMBL" id="RDOM01000434">
    <property type="protein sequence ID" value="MBF4274635.1"/>
    <property type="molecule type" value="Genomic_DNA"/>
</dbReference>
<accession>A0ABD4KT87</accession>
<protein>
    <submittedName>
        <fullName evidence="1">Uncharacterized protein</fullName>
    </submittedName>
</protein>
<evidence type="ECO:0000313" key="2">
    <source>
        <dbReference type="Proteomes" id="UP000722957"/>
    </source>
</evidence>
<evidence type="ECO:0000313" key="1">
    <source>
        <dbReference type="EMBL" id="MBF4274635.1"/>
    </source>
</evidence>
<sequence>YVFLVNIPHFVACNVVLFQSTRQFWRMVKFGTVAILDQYASVNHRAGVGDYSLRGSYTVATVLQRQVVSVYMPVFQSNSEVRDRLHSYSQYTYWLTFLLGLIVMELKPYQELLSS</sequence>
<feature type="non-terminal residue" evidence="1">
    <location>
        <position position="1"/>
    </location>
</feature>